<dbReference type="Proteomes" id="UP000029839">
    <property type="component" value="Unassembled WGS sequence"/>
</dbReference>
<accession>A0A0A0BNM9</accession>
<keyword evidence="2" id="KW-1185">Reference proteome</keyword>
<sequence>MQALQSVARDVGAIIYAHNDEIRILPTTRRQDIAFALPLKETQFDVIEDNRGEGFGGVDWCDGVRRFKAGDTAKTCHIVRSSIRMNARAVADAVLEAENFKARRLRLSMPMRDDIVVGSALSLELQNEQVVVVVNGTEKDYLSEILTVEAFAV</sequence>
<reference evidence="1 2" key="1">
    <citation type="submission" date="2013-08" db="EMBL/GenBank/DDBJ databases">
        <title>Genome sequencing of Cellulomonas carbonis T26.</title>
        <authorList>
            <person name="Chen F."/>
            <person name="Li Y."/>
            <person name="Wang G."/>
        </authorList>
    </citation>
    <scope>NUCLEOTIDE SEQUENCE [LARGE SCALE GENOMIC DNA]</scope>
    <source>
        <strain evidence="1 2">T26</strain>
    </source>
</reference>
<evidence type="ECO:0000313" key="1">
    <source>
        <dbReference type="EMBL" id="KGM09555.1"/>
    </source>
</evidence>
<reference evidence="1 2" key="2">
    <citation type="journal article" date="2015" name="Stand. Genomic Sci.">
        <title>Draft genome sequence of Cellulomonas carbonis T26(T) and comparative analysis of six Cellulomonas genomes.</title>
        <authorList>
            <person name="Zhuang W."/>
            <person name="Zhang S."/>
            <person name="Xia X."/>
            <person name="Wang G."/>
        </authorList>
    </citation>
    <scope>NUCLEOTIDE SEQUENCE [LARGE SCALE GENOMIC DNA]</scope>
    <source>
        <strain evidence="1 2">T26</strain>
    </source>
</reference>
<proteinExistence type="predicted"/>
<gene>
    <name evidence="1" type="ORF">N868_01500</name>
</gene>
<comment type="caution">
    <text evidence="1">The sequence shown here is derived from an EMBL/GenBank/DDBJ whole genome shotgun (WGS) entry which is preliminary data.</text>
</comment>
<protein>
    <submittedName>
        <fullName evidence="1">Uncharacterized protein</fullName>
    </submittedName>
</protein>
<organism evidence="1 2">
    <name type="scientific">Cellulomonas carbonis T26</name>
    <dbReference type="NCBI Taxonomy" id="947969"/>
    <lineage>
        <taxon>Bacteria</taxon>
        <taxon>Bacillati</taxon>
        <taxon>Actinomycetota</taxon>
        <taxon>Actinomycetes</taxon>
        <taxon>Micrococcales</taxon>
        <taxon>Cellulomonadaceae</taxon>
        <taxon>Cellulomonas</taxon>
    </lineage>
</organism>
<dbReference type="AlphaFoldDB" id="A0A0A0BNM9"/>
<dbReference type="EMBL" id="AXCY01000089">
    <property type="protein sequence ID" value="KGM09555.1"/>
    <property type="molecule type" value="Genomic_DNA"/>
</dbReference>
<name>A0A0A0BNM9_9CELL</name>
<evidence type="ECO:0000313" key="2">
    <source>
        <dbReference type="Proteomes" id="UP000029839"/>
    </source>
</evidence>